<dbReference type="Gene3D" id="3.30.559.30">
    <property type="entry name" value="Nonribosomal peptide synthetase, condensation domain"/>
    <property type="match status" value="1"/>
</dbReference>
<dbReference type="Gene3D" id="3.30.559.10">
    <property type="entry name" value="Chloramphenicol acetyltransferase-like domain"/>
    <property type="match status" value="1"/>
</dbReference>
<comment type="caution">
    <text evidence="3">The sequence shown here is derived from an EMBL/GenBank/DDBJ whole genome shotgun (WGS) entry which is preliminary data.</text>
</comment>
<dbReference type="PROSITE" id="PS00455">
    <property type="entry name" value="AMP_BINDING"/>
    <property type="match status" value="1"/>
</dbReference>
<dbReference type="Pfam" id="PF13193">
    <property type="entry name" value="AMP-binding_C"/>
    <property type="match status" value="1"/>
</dbReference>
<dbReference type="Pfam" id="PF00668">
    <property type="entry name" value="Condensation"/>
    <property type="match status" value="2"/>
</dbReference>
<dbReference type="InterPro" id="IPR025110">
    <property type="entry name" value="AMP-bd_C"/>
</dbReference>
<dbReference type="EMBL" id="BONF01000049">
    <property type="protein sequence ID" value="GIF85600.1"/>
    <property type="molecule type" value="Genomic_DNA"/>
</dbReference>
<dbReference type="PANTHER" id="PTHR45527:SF1">
    <property type="entry name" value="FATTY ACID SYNTHASE"/>
    <property type="match status" value="1"/>
</dbReference>
<dbReference type="Gene3D" id="1.10.1200.10">
    <property type="entry name" value="ACP-like"/>
    <property type="match status" value="1"/>
</dbReference>
<accession>A0A8J3NLW4</accession>
<dbReference type="InterPro" id="IPR023213">
    <property type="entry name" value="CAT-like_dom_sf"/>
</dbReference>
<evidence type="ECO:0000259" key="2">
    <source>
        <dbReference type="PROSITE" id="PS50075"/>
    </source>
</evidence>
<dbReference type="GO" id="GO:0009366">
    <property type="term" value="C:enterobactin synthetase complex"/>
    <property type="evidence" value="ECO:0007669"/>
    <property type="project" value="TreeGrafter"/>
</dbReference>
<dbReference type="Pfam" id="PF00550">
    <property type="entry name" value="PP-binding"/>
    <property type="match status" value="1"/>
</dbReference>
<dbReference type="Proteomes" id="UP000601223">
    <property type="component" value="Unassembled WGS sequence"/>
</dbReference>
<dbReference type="PANTHER" id="PTHR45527">
    <property type="entry name" value="NONRIBOSOMAL PEPTIDE SYNTHETASE"/>
    <property type="match status" value="1"/>
</dbReference>
<name>A0A8J3NLW4_9ACTN</name>
<reference evidence="3 4" key="1">
    <citation type="submission" date="2021-01" db="EMBL/GenBank/DDBJ databases">
        <title>Whole genome shotgun sequence of Catellatospora bangladeshensis NBRC 107357.</title>
        <authorList>
            <person name="Komaki H."/>
            <person name="Tamura T."/>
        </authorList>
    </citation>
    <scope>NUCLEOTIDE SEQUENCE [LARGE SCALE GENOMIC DNA]</scope>
    <source>
        <strain evidence="3 4">NBRC 107357</strain>
    </source>
</reference>
<keyword evidence="4" id="KW-1185">Reference proteome</keyword>
<dbReference type="PROSITE" id="PS50075">
    <property type="entry name" value="CARRIER"/>
    <property type="match status" value="1"/>
</dbReference>
<evidence type="ECO:0000313" key="3">
    <source>
        <dbReference type="EMBL" id="GIF85600.1"/>
    </source>
</evidence>
<dbReference type="Gene3D" id="3.40.50.12780">
    <property type="entry name" value="N-terminal domain of ligase-like"/>
    <property type="match status" value="1"/>
</dbReference>
<evidence type="ECO:0000256" key="1">
    <source>
        <dbReference type="ARBA" id="ARBA00001957"/>
    </source>
</evidence>
<gene>
    <name evidence="3" type="ORF">Cba03nite_69490</name>
</gene>
<dbReference type="InterPro" id="IPR000873">
    <property type="entry name" value="AMP-dep_synth/lig_dom"/>
</dbReference>
<dbReference type="InterPro" id="IPR045851">
    <property type="entry name" value="AMP-bd_C_sf"/>
</dbReference>
<dbReference type="InterPro" id="IPR009081">
    <property type="entry name" value="PP-bd_ACP"/>
</dbReference>
<dbReference type="GO" id="GO:0047527">
    <property type="term" value="F:2,3-dihydroxybenzoate-serine ligase activity"/>
    <property type="evidence" value="ECO:0007669"/>
    <property type="project" value="TreeGrafter"/>
</dbReference>
<evidence type="ECO:0000313" key="4">
    <source>
        <dbReference type="Proteomes" id="UP000601223"/>
    </source>
</evidence>
<dbReference type="SUPFAM" id="SSF47336">
    <property type="entry name" value="ACP-like"/>
    <property type="match status" value="1"/>
</dbReference>
<dbReference type="GO" id="GO:0031177">
    <property type="term" value="F:phosphopantetheine binding"/>
    <property type="evidence" value="ECO:0007669"/>
    <property type="project" value="TreeGrafter"/>
</dbReference>
<dbReference type="SUPFAM" id="SSF52777">
    <property type="entry name" value="CoA-dependent acyltransferases"/>
    <property type="match status" value="2"/>
</dbReference>
<dbReference type="InterPro" id="IPR020845">
    <property type="entry name" value="AMP-binding_CS"/>
</dbReference>
<feature type="domain" description="Carrier" evidence="2">
    <location>
        <begin position="492"/>
        <end position="571"/>
    </location>
</feature>
<dbReference type="SUPFAM" id="SSF56801">
    <property type="entry name" value="Acetyl-CoA synthetase-like"/>
    <property type="match status" value="1"/>
</dbReference>
<dbReference type="AlphaFoldDB" id="A0A8J3NLW4"/>
<dbReference type="GO" id="GO:0009239">
    <property type="term" value="P:enterobactin biosynthetic process"/>
    <property type="evidence" value="ECO:0007669"/>
    <property type="project" value="TreeGrafter"/>
</dbReference>
<dbReference type="InterPro" id="IPR042099">
    <property type="entry name" value="ANL_N_sf"/>
</dbReference>
<dbReference type="Pfam" id="PF00501">
    <property type="entry name" value="AMP-binding"/>
    <property type="match status" value="1"/>
</dbReference>
<comment type="cofactor">
    <cofactor evidence="1">
        <name>pantetheine 4'-phosphate</name>
        <dbReference type="ChEBI" id="CHEBI:47942"/>
    </cofactor>
</comment>
<dbReference type="InterPro" id="IPR001242">
    <property type="entry name" value="Condensation_dom"/>
</dbReference>
<dbReference type="GO" id="GO:0043041">
    <property type="term" value="P:amino acid activation for nonribosomal peptide biosynthetic process"/>
    <property type="evidence" value="ECO:0007669"/>
    <property type="project" value="TreeGrafter"/>
</dbReference>
<dbReference type="GO" id="GO:0005829">
    <property type="term" value="C:cytosol"/>
    <property type="evidence" value="ECO:0007669"/>
    <property type="project" value="TreeGrafter"/>
</dbReference>
<protein>
    <recommendedName>
        <fullName evidence="2">Carrier domain-containing protein</fullName>
    </recommendedName>
</protein>
<sequence>MTGLSQGTIHGAFRHQARLNPDAPAVLDAGRTLTYGQLDGLSDDLAAQLMRAGIASKGDCVPVVMGRSADLVVTLLAVLKAGAAYAILDPNWHRTRLDAAVRSLGAHTLIGTGWPDGPAAWTPEPACGLDPPPDLSVAEDPATVFFTSGTTGDPKGALVPHAGTVLLFEKCDFMRLDETTVMLCAAALPWDALTLELWSVLTTGGSVRLLGDGALLDAAELRAAIRDGVNTAWLTASIFTMLVDEDPACFAGLRHVLTGGERLSVAHARRFLDRYGDTVALTNGYGPAEATVFVTTHQVRPADLDSDLGVPLGTAVAATTLTVERDGRPVADGAVGELVVSGPRVGLGYVGRDDAGGFRLATTSRSYATGDLVSCRDGLLYFHGRADRQLKIRGHRVDPGEIERVAAEHAGVGTCALTSLHAEASGLVQSLALVYTGTCTAEALREHLRRRLPPQLVPSLVVGVARMPLTANGKLDEAAVAALLDANRAPEQPSPATADPAWAVFLELTRDLRFSAPPAAHDTWWGLGGSSLDLMRLAIRASRELDREVPVQLLAGLESIGEIVSAIAAAPPVARTDDRGTADVRLLTDEQAGFLLQHAMDQDDAVLSPMLWELRGEVDRAALALALRDVQERHPALRSRYLLEPSPRAVPLAGGSVPLTEVAGPTDAMSRVLDALYEPLDLEAGLVWRAAIGAGADGAAVLGIGVHHVAFDGWSESVLARDLSTAYEARARGRAPVWATAPVLRLPEPARPGLTEEWVRHLRGAAEIAWRDEPSDACAFECPDTGHVSARRLTAGQAAALREWAAARGQSIFGVVLAAFTQALAEQAERDDFLVGLPTRTRSSAETDVVDCLINVVCLRPPSGHLSWPEYVAATAEELRWCLPRNTAGLHGIRLALNPPRTGRNPLYQVMFAYQDHPAATLSLGGETVYHRVTTRRAPVELLLEVVPDAEGGLGLVGSRQCEHVGDRVLQAVLDGTAARLDRL</sequence>
<dbReference type="RefSeq" id="WP_203755760.1">
    <property type="nucleotide sequence ID" value="NZ_BONF01000049.1"/>
</dbReference>
<organism evidence="3 4">
    <name type="scientific">Catellatospora bangladeshensis</name>
    <dbReference type="NCBI Taxonomy" id="310355"/>
    <lineage>
        <taxon>Bacteria</taxon>
        <taxon>Bacillati</taxon>
        <taxon>Actinomycetota</taxon>
        <taxon>Actinomycetes</taxon>
        <taxon>Micromonosporales</taxon>
        <taxon>Micromonosporaceae</taxon>
        <taxon>Catellatospora</taxon>
    </lineage>
</organism>
<proteinExistence type="predicted"/>
<dbReference type="InterPro" id="IPR036736">
    <property type="entry name" value="ACP-like_sf"/>
</dbReference>
<dbReference type="Gene3D" id="3.30.300.30">
    <property type="match status" value="1"/>
</dbReference>
<dbReference type="GO" id="GO:0008610">
    <property type="term" value="P:lipid biosynthetic process"/>
    <property type="evidence" value="ECO:0007669"/>
    <property type="project" value="UniProtKB-ARBA"/>
</dbReference>